<evidence type="ECO:0000256" key="3">
    <source>
        <dbReference type="ARBA" id="ARBA00022989"/>
    </source>
</evidence>
<feature type="domain" description="SUN" evidence="5">
    <location>
        <begin position="9"/>
        <end position="210"/>
    </location>
</feature>
<dbReference type="Proteomes" id="UP000076871">
    <property type="component" value="Unassembled WGS sequence"/>
</dbReference>
<evidence type="ECO:0000256" key="4">
    <source>
        <dbReference type="ARBA" id="ARBA00023136"/>
    </source>
</evidence>
<dbReference type="PANTHER" id="PTHR12911:SF8">
    <property type="entry name" value="KLAROID PROTEIN-RELATED"/>
    <property type="match status" value="1"/>
</dbReference>
<dbReference type="Pfam" id="PF07738">
    <property type="entry name" value="Sad1_UNC"/>
    <property type="match status" value="2"/>
</dbReference>
<keyword evidence="7" id="KW-1185">Reference proteome</keyword>
<comment type="subcellular location">
    <subcellularLocation>
        <location evidence="1">Membrane</location>
    </subcellularLocation>
</comment>
<reference evidence="6 7" key="1">
    <citation type="journal article" date="2016" name="Mol. Biol. Evol.">
        <title>Comparative Genomics of Early-Diverging Mushroom-Forming Fungi Provides Insights into the Origins of Lignocellulose Decay Capabilities.</title>
        <authorList>
            <person name="Nagy L.G."/>
            <person name="Riley R."/>
            <person name="Tritt A."/>
            <person name="Adam C."/>
            <person name="Daum C."/>
            <person name="Floudas D."/>
            <person name="Sun H."/>
            <person name="Yadav J.S."/>
            <person name="Pangilinan J."/>
            <person name="Larsson K.H."/>
            <person name="Matsuura K."/>
            <person name="Barry K."/>
            <person name="Labutti K."/>
            <person name="Kuo R."/>
            <person name="Ohm R.A."/>
            <person name="Bhattacharya S.S."/>
            <person name="Shirouzu T."/>
            <person name="Yoshinaga Y."/>
            <person name="Martin F.M."/>
            <person name="Grigoriev I.V."/>
            <person name="Hibbett D.S."/>
        </authorList>
    </citation>
    <scope>NUCLEOTIDE SEQUENCE [LARGE SCALE GENOMIC DNA]</scope>
    <source>
        <strain evidence="6 7">93-53</strain>
    </source>
</reference>
<dbReference type="InterPro" id="IPR045119">
    <property type="entry name" value="SUN1-5"/>
</dbReference>
<dbReference type="GO" id="GO:0034993">
    <property type="term" value="C:meiotic nuclear membrane microtubule tethering complex"/>
    <property type="evidence" value="ECO:0007669"/>
    <property type="project" value="TreeGrafter"/>
</dbReference>
<dbReference type="InParanoid" id="A0A165EJ85"/>
<keyword evidence="3" id="KW-1133">Transmembrane helix</keyword>
<evidence type="ECO:0000259" key="5">
    <source>
        <dbReference type="PROSITE" id="PS51469"/>
    </source>
</evidence>
<dbReference type="PROSITE" id="PS51469">
    <property type="entry name" value="SUN"/>
    <property type="match status" value="1"/>
</dbReference>
<evidence type="ECO:0000313" key="7">
    <source>
        <dbReference type="Proteomes" id="UP000076871"/>
    </source>
</evidence>
<evidence type="ECO:0000313" key="6">
    <source>
        <dbReference type="EMBL" id="KZT07164.1"/>
    </source>
</evidence>
<dbReference type="GeneID" id="63821353"/>
<protein>
    <recommendedName>
        <fullName evidence="5">SUN domain-containing protein</fullName>
    </recommendedName>
</protein>
<keyword evidence="4" id="KW-0472">Membrane</keyword>
<dbReference type="Gene3D" id="2.60.120.260">
    <property type="entry name" value="Galactose-binding domain-like"/>
    <property type="match status" value="1"/>
</dbReference>
<dbReference type="GO" id="GO:0043495">
    <property type="term" value="F:protein-membrane adaptor activity"/>
    <property type="evidence" value="ECO:0007669"/>
    <property type="project" value="TreeGrafter"/>
</dbReference>
<gene>
    <name evidence="6" type="ORF">LAESUDRAFT_651927</name>
</gene>
<feature type="non-terminal residue" evidence="6">
    <location>
        <position position="1"/>
    </location>
</feature>
<dbReference type="EMBL" id="KV427620">
    <property type="protein sequence ID" value="KZT07164.1"/>
    <property type="molecule type" value="Genomic_DNA"/>
</dbReference>
<dbReference type="STRING" id="1314785.A0A165EJ85"/>
<evidence type="ECO:0000256" key="2">
    <source>
        <dbReference type="ARBA" id="ARBA00022692"/>
    </source>
</evidence>
<evidence type="ECO:0000256" key="1">
    <source>
        <dbReference type="ARBA" id="ARBA00004370"/>
    </source>
</evidence>
<dbReference type="OrthoDB" id="342281at2759"/>
<sequence length="214" mass="24052">PDYALWSAGARVLQSWTSSTYCPTISGSPSWFRWLLPHSAWTDWRTPKFALSNSLQPGDCWPMEGSQGSLGIALARPVYHLSVTIQHVPMQLLYDIDSVPREGELWGLLQEIDVVCSSDDDMVSCKTASELLPFATGFHSDFGIQDGTFVHLLDFAYDVHTTLHHQSFAMPSMSPWLNTSFESVVFLFLNNWGNDGYTCLYRVQVHGDHSRSDS</sequence>
<keyword evidence="2" id="KW-0812">Transmembrane</keyword>
<accession>A0A165EJ85</accession>
<dbReference type="PANTHER" id="PTHR12911">
    <property type="entry name" value="SAD1/UNC-84-LIKE PROTEIN-RELATED"/>
    <property type="match status" value="1"/>
</dbReference>
<name>A0A165EJ85_9APHY</name>
<organism evidence="6 7">
    <name type="scientific">Laetiporus sulphureus 93-53</name>
    <dbReference type="NCBI Taxonomy" id="1314785"/>
    <lineage>
        <taxon>Eukaryota</taxon>
        <taxon>Fungi</taxon>
        <taxon>Dikarya</taxon>
        <taxon>Basidiomycota</taxon>
        <taxon>Agaricomycotina</taxon>
        <taxon>Agaricomycetes</taxon>
        <taxon>Polyporales</taxon>
        <taxon>Laetiporus</taxon>
    </lineage>
</organism>
<dbReference type="RefSeq" id="XP_040764904.1">
    <property type="nucleotide sequence ID" value="XM_040904323.1"/>
</dbReference>
<dbReference type="InterPro" id="IPR012919">
    <property type="entry name" value="SUN_dom"/>
</dbReference>
<proteinExistence type="predicted"/>
<dbReference type="AlphaFoldDB" id="A0A165EJ85"/>